<proteinExistence type="predicted"/>
<organism evidence="1 2">
    <name type="scientific">Cylindrotheca closterium</name>
    <dbReference type="NCBI Taxonomy" id="2856"/>
    <lineage>
        <taxon>Eukaryota</taxon>
        <taxon>Sar</taxon>
        <taxon>Stramenopiles</taxon>
        <taxon>Ochrophyta</taxon>
        <taxon>Bacillariophyta</taxon>
        <taxon>Bacillariophyceae</taxon>
        <taxon>Bacillariophycidae</taxon>
        <taxon>Bacillariales</taxon>
        <taxon>Bacillariaceae</taxon>
        <taxon>Cylindrotheca</taxon>
    </lineage>
</organism>
<comment type="caution">
    <text evidence="1">The sequence shown here is derived from an EMBL/GenBank/DDBJ whole genome shotgun (WGS) entry which is preliminary data.</text>
</comment>
<keyword evidence="2" id="KW-1185">Reference proteome</keyword>
<evidence type="ECO:0000313" key="2">
    <source>
        <dbReference type="Proteomes" id="UP001295423"/>
    </source>
</evidence>
<gene>
    <name evidence="1" type="ORF">CYCCA115_LOCUS10801</name>
</gene>
<accession>A0AAD2JG80</accession>
<dbReference type="Proteomes" id="UP001295423">
    <property type="component" value="Unassembled WGS sequence"/>
</dbReference>
<evidence type="ECO:0000313" key="1">
    <source>
        <dbReference type="EMBL" id="CAJ1946714.1"/>
    </source>
</evidence>
<dbReference type="EMBL" id="CAKOGP040001714">
    <property type="protein sequence ID" value="CAJ1946714.1"/>
    <property type="molecule type" value="Genomic_DNA"/>
</dbReference>
<reference evidence="1" key="1">
    <citation type="submission" date="2023-08" db="EMBL/GenBank/DDBJ databases">
        <authorList>
            <person name="Audoor S."/>
            <person name="Bilcke G."/>
        </authorList>
    </citation>
    <scope>NUCLEOTIDE SEQUENCE</scope>
</reference>
<protein>
    <submittedName>
        <fullName evidence="1">Uncharacterized protein</fullName>
    </submittedName>
</protein>
<dbReference type="SUPFAM" id="SSF52047">
    <property type="entry name" value="RNI-like"/>
    <property type="match status" value="1"/>
</dbReference>
<sequence>MSPLSDIEANNSMNLIIKDSAEEVSSDFHRLLNALKSNTKIVAIRFEGDFLDDLTSLERGQVLEAIAVIPCLRTVHLGDSFIFTKDIAAMLKSIPGLLELTMSDMVLQGIQVDFDQLEQALHAHSGLKFFKMDNCVTSVQDIDMSNLKKSEKKLSTISSPVVHMAAAQSA</sequence>
<dbReference type="AlphaFoldDB" id="A0AAD2JG80"/>
<name>A0AAD2JG80_9STRA</name>